<dbReference type="Proteomes" id="UP000585614">
    <property type="component" value="Unassembled WGS sequence"/>
</dbReference>
<proteinExistence type="predicted"/>
<evidence type="ECO:0000313" key="2">
    <source>
        <dbReference type="Proteomes" id="UP000585614"/>
    </source>
</evidence>
<dbReference type="EMBL" id="JACAGC010000012">
    <property type="protein sequence ID" value="KAF6327585.1"/>
    <property type="molecule type" value="Genomic_DNA"/>
</dbReference>
<accession>A0A7J7VQV3</accession>
<protein>
    <submittedName>
        <fullName evidence="1">Uncharacterized protein</fullName>
    </submittedName>
</protein>
<evidence type="ECO:0000313" key="1">
    <source>
        <dbReference type="EMBL" id="KAF6327585.1"/>
    </source>
</evidence>
<name>A0A7J7VQV3_RHIFE</name>
<gene>
    <name evidence="1" type="ORF">mRhiFer1_008296</name>
</gene>
<reference evidence="1 2" key="1">
    <citation type="journal article" date="2020" name="Nature">
        <title>Six reference-quality genomes reveal evolution of bat adaptations.</title>
        <authorList>
            <person name="Jebb D."/>
            <person name="Huang Z."/>
            <person name="Pippel M."/>
            <person name="Hughes G.M."/>
            <person name="Lavrichenko K."/>
            <person name="Devanna P."/>
            <person name="Winkler S."/>
            <person name="Jermiin L.S."/>
            <person name="Skirmuntt E.C."/>
            <person name="Katzourakis A."/>
            <person name="Burkitt-Gray L."/>
            <person name="Ray D.A."/>
            <person name="Sullivan K.A.M."/>
            <person name="Roscito J.G."/>
            <person name="Kirilenko B.M."/>
            <person name="Davalos L.M."/>
            <person name="Corthals A.P."/>
            <person name="Power M.L."/>
            <person name="Jones G."/>
            <person name="Ransome R.D."/>
            <person name="Dechmann D.K.N."/>
            <person name="Locatelli A.G."/>
            <person name="Puechmaille S.J."/>
            <person name="Fedrigo O."/>
            <person name="Jarvis E.D."/>
            <person name="Hiller M."/>
            <person name="Vernes S.C."/>
            <person name="Myers E.W."/>
            <person name="Teeling E.C."/>
        </authorList>
    </citation>
    <scope>NUCLEOTIDE SEQUENCE [LARGE SCALE GENOMIC DNA]</scope>
    <source>
        <strain evidence="1">MRhiFer1</strain>
        <tissue evidence="1">Lung</tissue>
    </source>
</reference>
<comment type="caution">
    <text evidence="1">The sequence shown here is derived from an EMBL/GenBank/DDBJ whole genome shotgun (WGS) entry which is preliminary data.</text>
</comment>
<sequence>MCRGWLLVRLVRTESRSGGGGHGPGWGRRLGAAEELSPGWGFRSVCWRRTTVSGEEKPLHTLGSPLRKGEKKAGVWGVDSLLVQFPGVCPPSRHEGKPQPPLIGAAPLSLSLSPCPPFASCLLWFQSRLQNTKLLLTFILQAFHHS</sequence>
<organism evidence="1 2">
    <name type="scientific">Rhinolophus ferrumequinum</name>
    <name type="common">Greater horseshoe bat</name>
    <dbReference type="NCBI Taxonomy" id="59479"/>
    <lineage>
        <taxon>Eukaryota</taxon>
        <taxon>Metazoa</taxon>
        <taxon>Chordata</taxon>
        <taxon>Craniata</taxon>
        <taxon>Vertebrata</taxon>
        <taxon>Euteleostomi</taxon>
        <taxon>Mammalia</taxon>
        <taxon>Eutheria</taxon>
        <taxon>Laurasiatheria</taxon>
        <taxon>Chiroptera</taxon>
        <taxon>Yinpterochiroptera</taxon>
        <taxon>Rhinolophoidea</taxon>
        <taxon>Rhinolophidae</taxon>
        <taxon>Rhinolophinae</taxon>
        <taxon>Rhinolophus</taxon>
    </lineage>
</organism>
<dbReference type="AlphaFoldDB" id="A0A7J7VQV3"/>